<name>K6Y1Z7_9ALTE</name>
<dbReference type="AlphaFoldDB" id="K6Y1Z7"/>
<accession>K6Y1Z7</accession>
<evidence type="ECO:0000313" key="3">
    <source>
        <dbReference type="EMBL" id="GAC17956.1"/>
    </source>
</evidence>
<dbReference type="STRING" id="493475.GARC_0975"/>
<dbReference type="RefSeq" id="WP_007617287.1">
    <property type="nucleotide sequence ID" value="NZ_BAEO01000012.1"/>
</dbReference>
<keyword evidence="4" id="KW-1185">Reference proteome</keyword>
<keyword evidence="1" id="KW-0808">Transferase</keyword>
<gene>
    <name evidence="3" type="ORF">GARC_0975</name>
</gene>
<dbReference type="EMBL" id="BAEO01000012">
    <property type="protein sequence ID" value="GAC17956.1"/>
    <property type="molecule type" value="Genomic_DNA"/>
</dbReference>
<dbReference type="PROSITE" id="PS51186">
    <property type="entry name" value="GNAT"/>
    <property type="match status" value="1"/>
</dbReference>
<dbReference type="CDD" id="cd04301">
    <property type="entry name" value="NAT_SF"/>
    <property type="match status" value="1"/>
</dbReference>
<dbReference type="InterPro" id="IPR000182">
    <property type="entry name" value="GNAT_dom"/>
</dbReference>
<dbReference type="Pfam" id="PF00583">
    <property type="entry name" value="Acetyltransf_1"/>
    <property type="match status" value="1"/>
</dbReference>
<dbReference type="PANTHER" id="PTHR13947">
    <property type="entry name" value="GNAT FAMILY N-ACETYLTRANSFERASE"/>
    <property type="match status" value="1"/>
</dbReference>
<dbReference type="Gene3D" id="3.40.630.30">
    <property type="match status" value="1"/>
</dbReference>
<evidence type="ECO:0000259" key="2">
    <source>
        <dbReference type="PROSITE" id="PS51186"/>
    </source>
</evidence>
<reference evidence="3 4" key="1">
    <citation type="journal article" date="2017" name="Antonie Van Leeuwenhoek">
        <title>Rhizobium rhizosphaerae sp. nov., a novel species isolated from rice rhizosphere.</title>
        <authorList>
            <person name="Zhao J.J."/>
            <person name="Zhang J."/>
            <person name="Zhang R.J."/>
            <person name="Zhang C.W."/>
            <person name="Yin H.Q."/>
            <person name="Zhang X.X."/>
        </authorList>
    </citation>
    <scope>NUCLEOTIDE SEQUENCE [LARGE SCALE GENOMIC DNA]</scope>
    <source>
        <strain evidence="3 4">BSs20135</strain>
    </source>
</reference>
<feature type="domain" description="N-acetyltransferase" evidence="2">
    <location>
        <begin position="16"/>
        <end position="205"/>
    </location>
</feature>
<dbReference type="GO" id="GO:0008080">
    <property type="term" value="F:N-acetyltransferase activity"/>
    <property type="evidence" value="ECO:0007669"/>
    <property type="project" value="InterPro"/>
</dbReference>
<sequence>MKIRRANQGDATTLGELIFCSAPVALAATFDINDELSALNFLQTSLLSADGQYGYDNHWVAEIDELTVGCLSVWHSDLPDTFHQATLTNLASFYGVAYAISVVKASQALQDCIPKLTKHEWCIGHFAVLAQYRRQGVATALLKFAHKQALASGNSTLCLDVESTNSQAIDFYLGQGFVQQSTSELSLRMKALGICRHFHLSKALV</sequence>
<comment type="caution">
    <text evidence="3">The sequence shown here is derived from an EMBL/GenBank/DDBJ whole genome shotgun (WGS) entry which is preliminary data.</text>
</comment>
<dbReference type="SUPFAM" id="SSF55729">
    <property type="entry name" value="Acyl-CoA N-acyltransferases (Nat)"/>
    <property type="match status" value="1"/>
</dbReference>
<dbReference type="OrthoDB" id="336415at2"/>
<proteinExistence type="predicted"/>
<evidence type="ECO:0000256" key="1">
    <source>
        <dbReference type="ARBA" id="ARBA00022679"/>
    </source>
</evidence>
<dbReference type="PANTHER" id="PTHR13947:SF37">
    <property type="entry name" value="LD18367P"/>
    <property type="match status" value="1"/>
</dbReference>
<dbReference type="InterPro" id="IPR050769">
    <property type="entry name" value="NAT_camello-type"/>
</dbReference>
<organism evidence="3 4">
    <name type="scientific">Paraglaciecola arctica BSs20135</name>
    <dbReference type="NCBI Taxonomy" id="493475"/>
    <lineage>
        <taxon>Bacteria</taxon>
        <taxon>Pseudomonadati</taxon>
        <taxon>Pseudomonadota</taxon>
        <taxon>Gammaproteobacteria</taxon>
        <taxon>Alteromonadales</taxon>
        <taxon>Alteromonadaceae</taxon>
        <taxon>Paraglaciecola</taxon>
    </lineage>
</organism>
<dbReference type="eggNOG" id="COG0456">
    <property type="taxonomic scope" value="Bacteria"/>
</dbReference>
<dbReference type="InterPro" id="IPR016181">
    <property type="entry name" value="Acyl_CoA_acyltransferase"/>
</dbReference>
<protein>
    <recommendedName>
        <fullName evidence="2">N-acetyltransferase domain-containing protein</fullName>
    </recommendedName>
</protein>
<evidence type="ECO:0000313" key="4">
    <source>
        <dbReference type="Proteomes" id="UP000006327"/>
    </source>
</evidence>
<dbReference type="Proteomes" id="UP000006327">
    <property type="component" value="Unassembled WGS sequence"/>
</dbReference>